<protein>
    <submittedName>
        <fullName evidence="3">Abortive infection protein</fullName>
    </submittedName>
</protein>
<keyword evidence="4" id="KW-1185">Reference proteome</keyword>
<dbReference type="STRING" id="526222.Desal_3649"/>
<accession>C6BTY6</accession>
<dbReference type="KEGG" id="dsa:Desal_3649"/>
<dbReference type="eggNOG" id="COG1266">
    <property type="taxonomic scope" value="Bacteria"/>
</dbReference>
<evidence type="ECO:0000256" key="1">
    <source>
        <dbReference type="SAM" id="Phobius"/>
    </source>
</evidence>
<dbReference type="GO" id="GO:0080120">
    <property type="term" value="P:CAAX-box protein maturation"/>
    <property type="evidence" value="ECO:0007669"/>
    <property type="project" value="UniProtKB-ARBA"/>
</dbReference>
<evidence type="ECO:0000313" key="4">
    <source>
        <dbReference type="Proteomes" id="UP000002601"/>
    </source>
</evidence>
<feature type="domain" description="CAAX prenyl protease 2/Lysostaphin resistance protein A-like" evidence="2">
    <location>
        <begin position="54"/>
        <end position="148"/>
    </location>
</feature>
<dbReference type="RefSeq" id="WP_015853511.1">
    <property type="nucleotide sequence ID" value="NC_012881.1"/>
</dbReference>
<name>C6BTY6_MARSD</name>
<feature type="transmembrane region" description="Helical" evidence="1">
    <location>
        <begin position="86"/>
        <end position="108"/>
    </location>
</feature>
<dbReference type="HOGENOM" id="CLU_133143_0_0_7"/>
<dbReference type="GO" id="GO:0004175">
    <property type="term" value="F:endopeptidase activity"/>
    <property type="evidence" value="ECO:0007669"/>
    <property type="project" value="UniProtKB-ARBA"/>
</dbReference>
<evidence type="ECO:0000259" key="2">
    <source>
        <dbReference type="Pfam" id="PF02517"/>
    </source>
</evidence>
<feature type="transmembrane region" description="Helical" evidence="1">
    <location>
        <begin position="54"/>
        <end position="74"/>
    </location>
</feature>
<dbReference type="OrthoDB" id="5495892at2"/>
<keyword evidence="1" id="KW-0472">Membrane</keyword>
<keyword evidence="1" id="KW-1133">Transmembrane helix</keyword>
<reference evidence="3 4" key="1">
    <citation type="submission" date="2009-06" db="EMBL/GenBank/DDBJ databases">
        <title>Complete sequence of Desulfovibrio salexigens DSM 2638.</title>
        <authorList>
            <consortium name="US DOE Joint Genome Institute"/>
            <person name="Lucas S."/>
            <person name="Copeland A."/>
            <person name="Lapidus A."/>
            <person name="Glavina del Rio T."/>
            <person name="Tice H."/>
            <person name="Bruce D."/>
            <person name="Goodwin L."/>
            <person name="Pitluck S."/>
            <person name="Munk A.C."/>
            <person name="Brettin T."/>
            <person name="Detter J.C."/>
            <person name="Han C."/>
            <person name="Tapia R."/>
            <person name="Larimer F."/>
            <person name="Land M."/>
            <person name="Hauser L."/>
            <person name="Kyrpides N."/>
            <person name="Anderson I."/>
            <person name="Wall J.D."/>
            <person name="Arkin A.P."/>
            <person name="Dehal P."/>
            <person name="Chivian D."/>
            <person name="Giles B."/>
            <person name="Hazen T.C."/>
        </authorList>
    </citation>
    <scope>NUCLEOTIDE SEQUENCE [LARGE SCALE GENOMIC DNA]</scope>
    <source>
        <strain evidence="4">ATCC 14822 / DSM 2638 / NCIMB 8403 / VKM B-1763</strain>
    </source>
</reference>
<evidence type="ECO:0000313" key="3">
    <source>
        <dbReference type="EMBL" id="ACS81695.1"/>
    </source>
</evidence>
<organism evidence="3 4">
    <name type="scientific">Maridesulfovibrio salexigens (strain ATCC 14822 / DSM 2638 / NCIMB 8403 / VKM B-1763)</name>
    <name type="common">Desulfovibrio salexigens</name>
    <dbReference type="NCBI Taxonomy" id="526222"/>
    <lineage>
        <taxon>Bacteria</taxon>
        <taxon>Pseudomonadati</taxon>
        <taxon>Thermodesulfobacteriota</taxon>
        <taxon>Desulfovibrionia</taxon>
        <taxon>Desulfovibrionales</taxon>
        <taxon>Desulfovibrionaceae</taxon>
        <taxon>Maridesulfovibrio</taxon>
    </lineage>
</organism>
<proteinExistence type="predicted"/>
<dbReference type="Proteomes" id="UP000002601">
    <property type="component" value="Chromosome"/>
</dbReference>
<keyword evidence="1" id="KW-0812">Transmembrane</keyword>
<dbReference type="InterPro" id="IPR003675">
    <property type="entry name" value="Rce1/LyrA-like_dom"/>
</dbReference>
<dbReference type="Pfam" id="PF02517">
    <property type="entry name" value="Rce1-like"/>
    <property type="match status" value="1"/>
</dbReference>
<gene>
    <name evidence="3" type="ordered locus">Desal_3649</name>
</gene>
<sequence length="154" mass="18494">MTKRMVYEFFVNRILKGIWCQFKWGAYSLTDPIFYLFLSFGFVGLYVPEPDLQLSLNLLFLKALFEEFFFRFLLQEGIDRLFKYRWRLGPLSLANFSASLTFACVHLIHQPPHWALLTFFPSLAFGYIWQRYRSIVSVTLIHFAYNAFLFYQFM</sequence>
<dbReference type="EMBL" id="CP001649">
    <property type="protein sequence ID" value="ACS81695.1"/>
    <property type="molecule type" value="Genomic_DNA"/>
</dbReference>
<dbReference type="AlphaFoldDB" id="C6BTY6"/>
<dbReference type="NCBIfam" id="NF033192">
    <property type="entry name" value="JDVT-CAAX"/>
    <property type="match status" value="1"/>
</dbReference>
<feature type="transmembrane region" description="Helical" evidence="1">
    <location>
        <begin position="135"/>
        <end position="153"/>
    </location>
</feature>
<feature type="transmembrane region" description="Helical" evidence="1">
    <location>
        <begin position="32"/>
        <end position="48"/>
    </location>
</feature>